<comment type="caution">
    <text evidence="1">The sequence shown here is derived from an EMBL/GenBank/DDBJ whole genome shotgun (WGS) entry which is preliminary data.</text>
</comment>
<organism evidence="1 2">
    <name type="scientific">Ktedonobacter racemifer DSM 44963</name>
    <dbReference type="NCBI Taxonomy" id="485913"/>
    <lineage>
        <taxon>Bacteria</taxon>
        <taxon>Bacillati</taxon>
        <taxon>Chloroflexota</taxon>
        <taxon>Ktedonobacteria</taxon>
        <taxon>Ktedonobacterales</taxon>
        <taxon>Ktedonobacteraceae</taxon>
        <taxon>Ktedonobacter</taxon>
    </lineage>
</organism>
<sequence>MYICARKRMAVWFRCPSCKRGYCTYAMPRRLRSRIYLHTCIHCEVEEVIEQIKYYTVYASVNHFASWAKIRGLCGRYDGR</sequence>
<accession>D6U5Q4</accession>
<dbReference type="Proteomes" id="UP000004508">
    <property type="component" value="Unassembled WGS sequence"/>
</dbReference>
<dbReference type="AlphaFoldDB" id="D6U5Q4"/>
<name>D6U5Q4_KTERA</name>
<dbReference type="InParanoid" id="D6U5Q4"/>
<evidence type="ECO:0000313" key="1">
    <source>
        <dbReference type="EMBL" id="EFH80315.1"/>
    </source>
</evidence>
<gene>
    <name evidence="1" type="ORF">Krac_0905</name>
</gene>
<evidence type="ECO:0000313" key="2">
    <source>
        <dbReference type="Proteomes" id="UP000004508"/>
    </source>
</evidence>
<protein>
    <submittedName>
        <fullName evidence="1">Uncharacterized protein</fullName>
    </submittedName>
</protein>
<dbReference type="STRING" id="485913.Krac_0905"/>
<reference evidence="1 2" key="1">
    <citation type="journal article" date="2011" name="Stand. Genomic Sci.">
        <title>Non-contiguous finished genome sequence and contextual data of the filamentous soil bacterium Ktedonobacter racemifer type strain (SOSP1-21).</title>
        <authorList>
            <person name="Chang Y.J."/>
            <person name="Land M."/>
            <person name="Hauser L."/>
            <person name="Chertkov O."/>
            <person name="Del Rio T.G."/>
            <person name="Nolan M."/>
            <person name="Copeland A."/>
            <person name="Tice H."/>
            <person name="Cheng J.F."/>
            <person name="Lucas S."/>
            <person name="Han C."/>
            <person name="Goodwin L."/>
            <person name="Pitluck S."/>
            <person name="Ivanova N."/>
            <person name="Ovchinikova G."/>
            <person name="Pati A."/>
            <person name="Chen A."/>
            <person name="Palaniappan K."/>
            <person name="Mavromatis K."/>
            <person name="Liolios K."/>
            <person name="Brettin T."/>
            <person name="Fiebig A."/>
            <person name="Rohde M."/>
            <person name="Abt B."/>
            <person name="Goker M."/>
            <person name="Detter J.C."/>
            <person name="Woyke T."/>
            <person name="Bristow J."/>
            <person name="Eisen J.A."/>
            <person name="Markowitz V."/>
            <person name="Hugenholtz P."/>
            <person name="Kyrpides N.C."/>
            <person name="Klenk H.P."/>
            <person name="Lapidus A."/>
        </authorList>
    </citation>
    <scope>NUCLEOTIDE SEQUENCE [LARGE SCALE GENOMIC DNA]</scope>
    <source>
        <strain evidence="2">DSM 44963</strain>
    </source>
</reference>
<proteinExistence type="predicted"/>
<dbReference type="EMBL" id="ADVG01000005">
    <property type="protein sequence ID" value="EFH80315.1"/>
    <property type="molecule type" value="Genomic_DNA"/>
</dbReference>
<keyword evidence="2" id="KW-1185">Reference proteome</keyword>